<name>A0A6M3LKY2_9ZZZZ</name>
<gene>
    <name evidence="1" type="ORF">MM415B04970_0004</name>
</gene>
<dbReference type="EMBL" id="MT143366">
    <property type="protein sequence ID" value="QJA96047.1"/>
    <property type="molecule type" value="Genomic_DNA"/>
</dbReference>
<sequence>MKKLILALLILCLIGCVSEPVKKEAPKPELVKISSNTWQLKSEYLKTARDYFFKHDHDIDYQAIINDIFKIQGVQNVTPAFYQLTIIIAKNYNWDEIEPEIVKILDNVSTYLLAPMPEAENNKSGL</sequence>
<dbReference type="InterPro" id="IPR036498">
    <property type="entry name" value="Nfu/NifU_N_sf"/>
</dbReference>
<accession>A0A6M3LKY2</accession>
<organism evidence="1">
    <name type="scientific">viral metagenome</name>
    <dbReference type="NCBI Taxonomy" id="1070528"/>
    <lineage>
        <taxon>unclassified sequences</taxon>
        <taxon>metagenomes</taxon>
        <taxon>organismal metagenomes</taxon>
    </lineage>
</organism>
<dbReference type="SUPFAM" id="SSF110836">
    <property type="entry name" value="Hypothetical protein SAV1430"/>
    <property type="match status" value="1"/>
</dbReference>
<protein>
    <submittedName>
        <fullName evidence="1">Uncharacterized protein</fullName>
    </submittedName>
</protein>
<dbReference type="Gene3D" id="3.30.1370.70">
    <property type="entry name" value="Scaffold protein Nfu/NifU, N-terminal domain"/>
    <property type="match status" value="1"/>
</dbReference>
<dbReference type="AlphaFoldDB" id="A0A6M3LKY2"/>
<proteinExistence type="predicted"/>
<evidence type="ECO:0000313" key="1">
    <source>
        <dbReference type="EMBL" id="QJA96047.1"/>
    </source>
</evidence>
<reference evidence="1" key="1">
    <citation type="submission" date="2020-03" db="EMBL/GenBank/DDBJ databases">
        <title>The deep terrestrial virosphere.</title>
        <authorList>
            <person name="Holmfeldt K."/>
            <person name="Nilsson E."/>
            <person name="Simone D."/>
            <person name="Lopez-Fernandez M."/>
            <person name="Wu X."/>
            <person name="de Brujin I."/>
            <person name="Lundin D."/>
            <person name="Andersson A."/>
            <person name="Bertilsson S."/>
            <person name="Dopson M."/>
        </authorList>
    </citation>
    <scope>NUCLEOTIDE SEQUENCE</scope>
    <source>
        <strain evidence="1">MM415B04970</strain>
    </source>
</reference>